<evidence type="ECO:0000313" key="3">
    <source>
        <dbReference type="EMBL" id="QEL66552.1"/>
    </source>
</evidence>
<dbReference type="PANTHER" id="PTHR12049">
    <property type="entry name" value="PROTEIN ARGININE METHYLTRANSFERASE NDUFAF7, MITOCHONDRIAL"/>
    <property type="match status" value="1"/>
</dbReference>
<evidence type="ECO:0000313" key="4">
    <source>
        <dbReference type="Proteomes" id="UP000323671"/>
    </source>
</evidence>
<dbReference type="InterPro" id="IPR003788">
    <property type="entry name" value="NDUFAF7"/>
</dbReference>
<dbReference type="EMBL" id="CP022579">
    <property type="protein sequence ID" value="QEL66552.1"/>
    <property type="molecule type" value="Genomic_DNA"/>
</dbReference>
<dbReference type="Gene3D" id="3.40.50.12710">
    <property type="match status" value="1"/>
</dbReference>
<evidence type="ECO:0000256" key="2">
    <source>
        <dbReference type="ARBA" id="ARBA00022679"/>
    </source>
</evidence>
<keyword evidence="1" id="KW-0489">Methyltransferase</keyword>
<proteinExistence type="predicted"/>
<sequence length="385" mass="40820">MALPPPSSDAQAASDALVAQIRQQIQDQGGWISFARFMETALYAPRLGYYAGGAHKFGAAGDFVTAPELTPLFAYALANQVAQGMALSAPQVLEAGGGSGRLAADLLLALEARGAVPETYAILEVSGELAARQHATIAAAAPHLLPRVQWLDRLPETWRGVVLGNEVLDAMPVQLAHWTAHGVEERGVALAADGRFVFADRPASPSLASAAARVGSDYRIAPGHLSEINLAAEAWMGEWGRRLEAGLVLLLDYGFPGREYYHPDRTGGTLMCHYRHHAHPDPFYLPGLQDITAHVDFTAMAEAAYNGGLDVLGYTSQAGFLYDCGLLDGLNALPADSTARIKATSAVHKLTSPAEMGELFKVLACGRGLAAPLLGFAHHDRLAAL</sequence>
<dbReference type="GO" id="GO:0032259">
    <property type="term" value="P:methylation"/>
    <property type="evidence" value="ECO:0007669"/>
    <property type="project" value="UniProtKB-KW"/>
</dbReference>
<dbReference type="KEGG" id="otr:OTERR_30760"/>
<accession>A0A5C1ECC3</accession>
<name>A0A5C1ECC3_9RHOO</name>
<gene>
    <name evidence="3" type="ORF">OTERR_30760</name>
</gene>
<dbReference type="AlphaFoldDB" id="A0A5C1ECC3"/>
<protein>
    <recommendedName>
        <fullName evidence="5">SAM-dependent methyltransferase, MidA family</fullName>
    </recommendedName>
</protein>
<evidence type="ECO:0008006" key="5">
    <source>
        <dbReference type="Google" id="ProtNLM"/>
    </source>
</evidence>
<dbReference type="Pfam" id="PF02636">
    <property type="entry name" value="Methyltransf_28"/>
    <property type="match status" value="1"/>
</dbReference>
<dbReference type="InterPro" id="IPR038375">
    <property type="entry name" value="NDUFAF7_sf"/>
</dbReference>
<dbReference type="Proteomes" id="UP000323671">
    <property type="component" value="Chromosome"/>
</dbReference>
<keyword evidence="2" id="KW-0808">Transferase</keyword>
<reference evidence="3 4" key="1">
    <citation type="submission" date="2017-07" db="EMBL/GenBank/DDBJ databases">
        <title>Complete genome sequence of Oryzomicrobium terrae TPP412.</title>
        <authorList>
            <person name="Chiu L.-W."/>
            <person name="Lo K.-J."/>
            <person name="Tsai Y.-M."/>
            <person name="Lin S.-S."/>
            <person name="Kuo C.-H."/>
            <person name="Liu C.-T."/>
        </authorList>
    </citation>
    <scope>NUCLEOTIDE SEQUENCE [LARGE SCALE GENOMIC DNA]</scope>
    <source>
        <strain evidence="3 4">TPP412</strain>
    </source>
</reference>
<keyword evidence="4" id="KW-1185">Reference proteome</keyword>
<dbReference type="RefSeq" id="WP_149426346.1">
    <property type="nucleotide sequence ID" value="NZ_CP022579.1"/>
</dbReference>
<dbReference type="InterPro" id="IPR029063">
    <property type="entry name" value="SAM-dependent_MTases_sf"/>
</dbReference>
<evidence type="ECO:0000256" key="1">
    <source>
        <dbReference type="ARBA" id="ARBA00022603"/>
    </source>
</evidence>
<dbReference type="PANTHER" id="PTHR12049:SF7">
    <property type="entry name" value="PROTEIN ARGININE METHYLTRANSFERASE NDUFAF7, MITOCHONDRIAL"/>
    <property type="match status" value="1"/>
</dbReference>
<dbReference type="GO" id="GO:0035243">
    <property type="term" value="F:protein-arginine omega-N symmetric methyltransferase activity"/>
    <property type="evidence" value="ECO:0007669"/>
    <property type="project" value="TreeGrafter"/>
</dbReference>
<dbReference type="SUPFAM" id="SSF53335">
    <property type="entry name" value="S-adenosyl-L-methionine-dependent methyltransferases"/>
    <property type="match status" value="1"/>
</dbReference>
<organism evidence="3 4">
    <name type="scientific">Oryzomicrobium terrae</name>
    <dbReference type="NCBI Taxonomy" id="1735038"/>
    <lineage>
        <taxon>Bacteria</taxon>
        <taxon>Pseudomonadati</taxon>
        <taxon>Pseudomonadota</taxon>
        <taxon>Betaproteobacteria</taxon>
        <taxon>Rhodocyclales</taxon>
        <taxon>Rhodocyclaceae</taxon>
        <taxon>Oryzomicrobium</taxon>
    </lineage>
</organism>